<dbReference type="GO" id="GO:0009011">
    <property type="term" value="F:alpha-1,4-glucan glucosyltransferase (ADP-glucose donor) activity"/>
    <property type="evidence" value="ECO:0007669"/>
    <property type="project" value="UniProtKB-UniRule"/>
</dbReference>
<evidence type="ECO:0000259" key="8">
    <source>
        <dbReference type="Pfam" id="PF00534"/>
    </source>
</evidence>
<dbReference type="AlphaFoldDB" id="A0A2N5N589"/>
<dbReference type="InterPro" id="IPR013534">
    <property type="entry name" value="Starch_synth_cat_dom"/>
</dbReference>
<comment type="catalytic activity">
    <reaction evidence="1 7">
        <text>[(1-&gt;4)-alpha-D-glucosyl](n) + ADP-alpha-D-glucose = [(1-&gt;4)-alpha-D-glucosyl](n+1) + ADP + H(+)</text>
        <dbReference type="Rhea" id="RHEA:18189"/>
        <dbReference type="Rhea" id="RHEA-COMP:9584"/>
        <dbReference type="Rhea" id="RHEA-COMP:9587"/>
        <dbReference type="ChEBI" id="CHEBI:15378"/>
        <dbReference type="ChEBI" id="CHEBI:15444"/>
        <dbReference type="ChEBI" id="CHEBI:57498"/>
        <dbReference type="ChEBI" id="CHEBI:456216"/>
        <dbReference type="EC" id="2.4.1.21"/>
    </reaction>
</comment>
<dbReference type="Gene3D" id="3.40.50.2000">
    <property type="entry name" value="Glycogen Phosphorylase B"/>
    <property type="match status" value="2"/>
</dbReference>
<feature type="domain" description="Glycosyl transferase family 1" evidence="8">
    <location>
        <begin position="288"/>
        <end position="444"/>
    </location>
</feature>
<dbReference type="Pfam" id="PF08323">
    <property type="entry name" value="Glyco_transf_5"/>
    <property type="match status" value="1"/>
</dbReference>
<comment type="pathway">
    <text evidence="7">Glycan biosynthesis; glycogen biosynthesis.</text>
</comment>
<dbReference type="SUPFAM" id="SSF53756">
    <property type="entry name" value="UDP-Glycosyltransferase/glycogen phosphorylase"/>
    <property type="match status" value="1"/>
</dbReference>
<comment type="similarity">
    <text evidence="3 7">Belongs to the glycosyltransferase 1 family. Bacterial/plant glycogen synthase subfamily.</text>
</comment>
<reference evidence="10 11" key="1">
    <citation type="submission" date="2017-05" db="EMBL/GenBank/DDBJ databases">
        <title>Functional genome analysis of Paenibacillus pasadenensis strain R16: insights on endophytic life style and antifungal activity.</title>
        <authorList>
            <person name="Passera A."/>
            <person name="Marcolungo L."/>
            <person name="Casati P."/>
            <person name="Brasca M."/>
            <person name="Quaglino F."/>
            <person name="Delledonne M."/>
        </authorList>
    </citation>
    <scope>NUCLEOTIDE SEQUENCE [LARGE SCALE GENOMIC DNA]</scope>
    <source>
        <strain evidence="10 11">R16</strain>
    </source>
</reference>
<feature type="domain" description="Starch synthase catalytic" evidence="9">
    <location>
        <begin position="2"/>
        <end position="236"/>
    </location>
</feature>
<evidence type="ECO:0000256" key="6">
    <source>
        <dbReference type="ARBA" id="ARBA00023056"/>
    </source>
</evidence>
<dbReference type="Pfam" id="PF00534">
    <property type="entry name" value="Glycos_transf_1"/>
    <property type="match status" value="1"/>
</dbReference>
<evidence type="ECO:0000256" key="5">
    <source>
        <dbReference type="ARBA" id="ARBA00022679"/>
    </source>
</evidence>
<evidence type="ECO:0000256" key="4">
    <source>
        <dbReference type="ARBA" id="ARBA00022676"/>
    </source>
</evidence>
<gene>
    <name evidence="7" type="primary">glgA</name>
    <name evidence="10" type="ORF">B8V81_3942</name>
</gene>
<dbReference type="InterPro" id="IPR011835">
    <property type="entry name" value="GS/SS"/>
</dbReference>
<feature type="binding site" evidence="7">
    <location>
        <position position="15"/>
    </location>
    <ligand>
        <name>ADP-alpha-D-glucose</name>
        <dbReference type="ChEBI" id="CHEBI:57498"/>
    </ligand>
</feature>
<dbReference type="GO" id="GO:0005978">
    <property type="term" value="P:glycogen biosynthetic process"/>
    <property type="evidence" value="ECO:0007669"/>
    <property type="project" value="UniProtKB-UniRule"/>
</dbReference>
<dbReference type="GO" id="GO:0004373">
    <property type="term" value="F:alpha-1,4-glucan glucosyltransferase (UDP-glucose donor) activity"/>
    <property type="evidence" value="ECO:0007669"/>
    <property type="project" value="InterPro"/>
</dbReference>
<keyword evidence="4 7" id="KW-0328">Glycosyltransferase</keyword>
<evidence type="ECO:0000259" key="9">
    <source>
        <dbReference type="Pfam" id="PF08323"/>
    </source>
</evidence>
<dbReference type="NCBIfam" id="NF001898">
    <property type="entry name" value="PRK00654.1-1"/>
    <property type="match status" value="1"/>
</dbReference>
<keyword evidence="5 7" id="KW-0808">Transferase</keyword>
<dbReference type="UniPathway" id="UPA00164"/>
<dbReference type="Proteomes" id="UP000234789">
    <property type="component" value="Unassembled WGS sequence"/>
</dbReference>
<dbReference type="EC" id="2.4.1.21" evidence="7"/>
<keyword evidence="6 7" id="KW-0320">Glycogen biosynthesis</keyword>
<evidence type="ECO:0000256" key="7">
    <source>
        <dbReference type="HAMAP-Rule" id="MF_00484"/>
    </source>
</evidence>
<evidence type="ECO:0000313" key="10">
    <source>
        <dbReference type="EMBL" id="PLT45511.1"/>
    </source>
</evidence>
<proteinExistence type="inferred from homology"/>
<protein>
    <recommendedName>
        <fullName evidence="7">Glycogen synthase</fullName>
        <ecNumber evidence="7">2.4.1.21</ecNumber>
    </recommendedName>
    <alternativeName>
        <fullName evidence="7">Starch [bacterial glycogen] synthase</fullName>
    </alternativeName>
</protein>
<evidence type="ECO:0000256" key="3">
    <source>
        <dbReference type="ARBA" id="ARBA00010281"/>
    </source>
</evidence>
<dbReference type="PANTHER" id="PTHR45825:SF11">
    <property type="entry name" value="ALPHA AMYLASE DOMAIN-CONTAINING PROTEIN"/>
    <property type="match status" value="1"/>
</dbReference>
<keyword evidence="11" id="KW-1185">Reference proteome</keyword>
<comment type="function">
    <text evidence="2 7">Synthesizes alpha-1,4-glucan chains using ADP-glucose.</text>
</comment>
<sequence length="487" mass="55231">MNVLFATSEAVPLAKTGGLADVAGALPKALRQAGTEARVILPKYDTIPWTLAQRFRKIDEFTVQLGWRTQYCGLLEGEVDGVVYYLIDNEFYFHRGGLYGYGDDPERFVFFSIAVLEAARRMDIRWDVLHCHDWQTGLIPFLLKRRYFADDRLSSVRTVFTIHNLRYQGVFGKQEMMDLIGMGPEIFAWDGLEHDGAANCMKGGLLYADKLTTVSPTYAEEIKTEYYGEGLDGILRMRAGDLAGIVNGIDTELFDPMNDEAIAVPYLDSLERKRQNKLALQKELGLPQREEVPVIGIVSRLVEQKGFDLIDGVFGELLEEDMQLAVLGSGEWKYEEMFRSASHTRYDKVSIATGFNDGLARRIYAGSDLYLMPSQFEPCGLSQLLALRYRSVPIVRETGGLKDTVQPYDEYTGRGNGFSFASYNAHDMLFTIRRALHFYREPAAWEAIVRNGAGDDYSWNRSARSYIDLYEQLAPERKEKDSWPVTS</sequence>
<dbReference type="CDD" id="cd03791">
    <property type="entry name" value="GT5_Glycogen_synthase_DULL1-like"/>
    <property type="match status" value="1"/>
</dbReference>
<comment type="caution">
    <text evidence="10">The sequence shown here is derived from an EMBL/GenBank/DDBJ whole genome shotgun (WGS) entry which is preliminary data.</text>
</comment>
<dbReference type="PANTHER" id="PTHR45825">
    <property type="entry name" value="GRANULE-BOUND STARCH SYNTHASE 1, CHLOROPLASTIC/AMYLOPLASTIC"/>
    <property type="match status" value="1"/>
</dbReference>
<dbReference type="EMBL" id="NFEZ01000004">
    <property type="protein sequence ID" value="PLT45511.1"/>
    <property type="molecule type" value="Genomic_DNA"/>
</dbReference>
<accession>A0A2N5N589</accession>
<evidence type="ECO:0000256" key="1">
    <source>
        <dbReference type="ARBA" id="ARBA00001478"/>
    </source>
</evidence>
<dbReference type="NCBIfam" id="NF001899">
    <property type="entry name" value="PRK00654.1-2"/>
    <property type="match status" value="1"/>
</dbReference>
<dbReference type="RefSeq" id="WP_101808999.1">
    <property type="nucleotide sequence ID" value="NZ_NFEZ01000004.1"/>
</dbReference>
<organism evidence="10 11">
    <name type="scientific">Paenibacillus pasadenensis</name>
    <dbReference type="NCBI Taxonomy" id="217090"/>
    <lineage>
        <taxon>Bacteria</taxon>
        <taxon>Bacillati</taxon>
        <taxon>Bacillota</taxon>
        <taxon>Bacilli</taxon>
        <taxon>Bacillales</taxon>
        <taxon>Paenibacillaceae</taxon>
        <taxon>Paenibacillus</taxon>
    </lineage>
</organism>
<dbReference type="NCBIfam" id="TIGR02095">
    <property type="entry name" value="glgA"/>
    <property type="match status" value="1"/>
</dbReference>
<dbReference type="HAMAP" id="MF_00484">
    <property type="entry name" value="Glycogen_synth"/>
    <property type="match status" value="1"/>
</dbReference>
<name>A0A2N5N589_9BACL</name>
<evidence type="ECO:0000256" key="2">
    <source>
        <dbReference type="ARBA" id="ARBA00002764"/>
    </source>
</evidence>
<dbReference type="InterPro" id="IPR001296">
    <property type="entry name" value="Glyco_trans_1"/>
</dbReference>
<evidence type="ECO:0000313" key="11">
    <source>
        <dbReference type="Proteomes" id="UP000234789"/>
    </source>
</evidence>